<dbReference type="EMBL" id="WQPS01000004">
    <property type="protein sequence ID" value="MBT9808728.1"/>
    <property type="molecule type" value="Genomic_DNA"/>
</dbReference>
<dbReference type="InterPro" id="IPR027417">
    <property type="entry name" value="P-loop_NTPase"/>
</dbReference>
<evidence type="ECO:0000256" key="5">
    <source>
        <dbReference type="ARBA" id="ARBA00022840"/>
    </source>
</evidence>
<evidence type="ECO:0000256" key="8">
    <source>
        <dbReference type="ARBA" id="ARBA00034808"/>
    </source>
</evidence>
<dbReference type="InterPro" id="IPR014016">
    <property type="entry name" value="UvrD-like_ATP-bd"/>
</dbReference>
<organism evidence="12 13">
    <name type="scientific">Enterocloster citroniae</name>
    <dbReference type="NCBI Taxonomy" id="358743"/>
    <lineage>
        <taxon>Bacteria</taxon>
        <taxon>Bacillati</taxon>
        <taxon>Bacillota</taxon>
        <taxon>Clostridia</taxon>
        <taxon>Lachnospirales</taxon>
        <taxon>Lachnospiraceae</taxon>
        <taxon>Enterocloster</taxon>
    </lineage>
</organism>
<dbReference type="PANTHER" id="PTHR11070">
    <property type="entry name" value="UVRD / RECB / PCRA DNA HELICASE FAMILY MEMBER"/>
    <property type="match status" value="1"/>
</dbReference>
<evidence type="ECO:0000256" key="2">
    <source>
        <dbReference type="ARBA" id="ARBA00022741"/>
    </source>
</evidence>
<evidence type="ECO:0000256" key="3">
    <source>
        <dbReference type="ARBA" id="ARBA00022801"/>
    </source>
</evidence>
<dbReference type="AlphaFoldDB" id="A0AA41FC33"/>
<accession>A0AA41FC33</accession>
<dbReference type="RefSeq" id="WP_195415793.1">
    <property type="nucleotide sequence ID" value="NZ_JADMXC010000009.1"/>
</dbReference>
<comment type="caution">
    <text evidence="12">The sequence shown here is derived from an EMBL/GenBank/DDBJ whole genome shotgun (WGS) entry which is preliminary data.</text>
</comment>
<dbReference type="PANTHER" id="PTHR11070:SF67">
    <property type="entry name" value="DNA 3'-5' HELICASE"/>
    <property type="match status" value="1"/>
</dbReference>
<evidence type="ECO:0000313" key="13">
    <source>
        <dbReference type="Proteomes" id="UP000708338"/>
    </source>
</evidence>
<keyword evidence="6" id="KW-0413">Isomerase</keyword>
<dbReference type="GO" id="GO:0005524">
    <property type="term" value="F:ATP binding"/>
    <property type="evidence" value="ECO:0007669"/>
    <property type="project" value="UniProtKB-UniRule"/>
</dbReference>
<evidence type="ECO:0000256" key="7">
    <source>
        <dbReference type="ARBA" id="ARBA00034617"/>
    </source>
</evidence>
<evidence type="ECO:0000256" key="1">
    <source>
        <dbReference type="ARBA" id="ARBA00009922"/>
    </source>
</evidence>
<evidence type="ECO:0000256" key="10">
    <source>
        <dbReference type="PROSITE-ProRule" id="PRU00560"/>
    </source>
</evidence>
<evidence type="ECO:0000256" key="4">
    <source>
        <dbReference type="ARBA" id="ARBA00022806"/>
    </source>
</evidence>
<keyword evidence="5 10" id="KW-0067">ATP-binding</keyword>
<gene>
    <name evidence="12" type="ORF">GPL26_03610</name>
</gene>
<dbReference type="GO" id="GO:0003677">
    <property type="term" value="F:DNA binding"/>
    <property type="evidence" value="ECO:0007669"/>
    <property type="project" value="InterPro"/>
</dbReference>
<dbReference type="GO" id="GO:0016787">
    <property type="term" value="F:hydrolase activity"/>
    <property type="evidence" value="ECO:0007669"/>
    <property type="project" value="UniProtKB-UniRule"/>
</dbReference>
<dbReference type="SUPFAM" id="SSF52540">
    <property type="entry name" value="P-loop containing nucleoside triphosphate hydrolases"/>
    <property type="match status" value="1"/>
</dbReference>
<dbReference type="PROSITE" id="PS51198">
    <property type="entry name" value="UVRD_HELICASE_ATP_BIND"/>
    <property type="match status" value="1"/>
</dbReference>
<evidence type="ECO:0000259" key="11">
    <source>
        <dbReference type="PROSITE" id="PS51198"/>
    </source>
</evidence>
<dbReference type="GO" id="GO:0005829">
    <property type="term" value="C:cytosol"/>
    <property type="evidence" value="ECO:0007669"/>
    <property type="project" value="TreeGrafter"/>
</dbReference>
<comment type="similarity">
    <text evidence="1">Belongs to the helicase family. UvrD subfamily.</text>
</comment>
<dbReference type="Proteomes" id="UP000708338">
    <property type="component" value="Unassembled WGS sequence"/>
</dbReference>
<sequence>MDNISFLDKLNPQQKQVCIDERNILLKACPGSGKTRTLTCKLAYLVEKYISSNKLNIAITYTNRAADEIRERLEKLETPEDKVWVGTIHQFCLEFIIRPYTMYHERLRKGYHIIDEYVTKQYIGEIIEELGIDIGYNNPFEYPEISAKYQKKLLDEKEIDFNDILGISFDLVSDKKFIAENISGIIRTILVDEYQDTNELQYKILSRFVMADKKIQVTFVGDTDQAIYGGLGGVAKNCDELQKEFGIKFQERKLDGCYRTTQRIVDYYSNFQLKSMEIQAVSDIRDEMGRLVYDNTISKSELFEKIACIVKDELYKGIPDSEICIIAPQWWLLFPLSKKMKELLPNVKFDAPDITPIKYDPMNIFCLISKLLFTESGKRIALRKRVSSELIEILTEEFKICLSEKIDPYKVLKVINSISLTDENGIIYLQKAITKFLVGIGIDLSTETYLNKAYEDFMARIKDRVKNNHLSTDIDVFKQCFKEKEGVVINTFHGVKGEEYTTVIAFGILNGYIPHWDTIINRSRDYRENETKKLLYVVCSRAKKNLYLFSEQGRVTQRGASLTPTEEIVSIYYEYDDIE</sequence>
<evidence type="ECO:0000256" key="9">
    <source>
        <dbReference type="ARBA" id="ARBA00048988"/>
    </source>
</evidence>
<dbReference type="Gene3D" id="3.40.50.300">
    <property type="entry name" value="P-loop containing nucleotide triphosphate hydrolases"/>
    <property type="match status" value="3"/>
</dbReference>
<evidence type="ECO:0000313" key="12">
    <source>
        <dbReference type="EMBL" id="MBT9808728.1"/>
    </source>
</evidence>
<evidence type="ECO:0000256" key="6">
    <source>
        <dbReference type="ARBA" id="ARBA00023235"/>
    </source>
</evidence>
<dbReference type="CDD" id="cd17932">
    <property type="entry name" value="DEXQc_UvrD"/>
    <property type="match status" value="1"/>
</dbReference>
<comment type="catalytic activity">
    <reaction evidence="7">
        <text>Couples ATP hydrolysis with the unwinding of duplex DNA by translocating in the 3'-5' direction.</text>
        <dbReference type="EC" id="5.6.2.4"/>
    </reaction>
</comment>
<dbReference type="GO" id="GO:0000725">
    <property type="term" value="P:recombinational repair"/>
    <property type="evidence" value="ECO:0007669"/>
    <property type="project" value="TreeGrafter"/>
</dbReference>
<comment type="catalytic activity">
    <reaction evidence="9">
        <text>ATP + H2O = ADP + phosphate + H(+)</text>
        <dbReference type="Rhea" id="RHEA:13065"/>
        <dbReference type="ChEBI" id="CHEBI:15377"/>
        <dbReference type="ChEBI" id="CHEBI:15378"/>
        <dbReference type="ChEBI" id="CHEBI:30616"/>
        <dbReference type="ChEBI" id="CHEBI:43474"/>
        <dbReference type="ChEBI" id="CHEBI:456216"/>
        <dbReference type="EC" id="5.6.2.4"/>
    </reaction>
</comment>
<feature type="binding site" evidence="10">
    <location>
        <begin position="28"/>
        <end position="35"/>
    </location>
    <ligand>
        <name>ATP</name>
        <dbReference type="ChEBI" id="CHEBI:30616"/>
    </ligand>
</feature>
<proteinExistence type="inferred from homology"/>
<reference evidence="12" key="1">
    <citation type="journal article" date="2021" name="Gut Microbes">
        <title>A synthetic consortium of 100 gut commensals modulates the composition and function in a colon model of the microbiome of elderly subjects.</title>
        <authorList>
            <person name="Perez M."/>
            <person name="Ntemiri A."/>
            <person name="Tan H."/>
            <person name="Harris H.M.B."/>
            <person name="Roager H.M."/>
            <person name="Ribiere C."/>
            <person name="O'Toole P.W."/>
        </authorList>
    </citation>
    <scope>NUCLEOTIDE SEQUENCE</scope>
    <source>
        <strain evidence="12">MCC335</strain>
    </source>
</reference>
<protein>
    <recommendedName>
        <fullName evidence="8">DNA 3'-5' helicase</fullName>
        <ecNumber evidence="8">5.6.2.4</ecNumber>
    </recommendedName>
</protein>
<dbReference type="Pfam" id="PF13361">
    <property type="entry name" value="UvrD_C"/>
    <property type="match status" value="1"/>
</dbReference>
<dbReference type="InterPro" id="IPR014017">
    <property type="entry name" value="DNA_helicase_UvrD-like_C"/>
</dbReference>
<dbReference type="InterPro" id="IPR013986">
    <property type="entry name" value="DExx_box_DNA_helicase_dom_sf"/>
</dbReference>
<name>A0AA41FC33_9FIRM</name>
<feature type="domain" description="UvrD-like helicase ATP-binding" evidence="11">
    <location>
        <begin position="7"/>
        <end position="261"/>
    </location>
</feature>
<dbReference type="Gene3D" id="1.10.10.160">
    <property type="match status" value="2"/>
</dbReference>
<dbReference type="EC" id="5.6.2.4" evidence="8"/>
<dbReference type="InterPro" id="IPR000212">
    <property type="entry name" value="DNA_helicase_UvrD/REP"/>
</dbReference>
<keyword evidence="4 10" id="KW-0347">Helicase</keyword>
<dbReference type="Pfam" id="PF00580">
    <property type="entry name" value="UvrD-helicase"/>
    <property type="match status" value="2"/>
</dbReference>
<keyword evidence="3 10" id="KW-0378">Hydrolase</keyword>
<keyword evidence="2 10" id="KW-0547">Nucleotide-binding</keyword>
<dbReference type="GO" id="GO:0043138">
    <property type="term" value="F:3'-5' DNA helicase activity"/>
    <property type="evidence" value="ECO:0007669"/>
    <property type="project" value="UniProtKB-EC"/>
</dbReference>